<dbReference type="UniPathway" id="UPA00084">
    <property type="reaction ID" value="UER00503"/>
</dbReference>
<comment type="similarity">
    <text evidence="2 10">Belongs to the CDP-alcohol phosphatidyltransferase class-II family.</text>
</comment>
<dbReference type="OrthoDB" id="10250191at2759"/>
<keyword evidence="5" id="KW-0677">Repeat</keyword>
<name>A0A8H6VPT1_MYCCL</name>
<evidence type="ECO:0000256" key="5">
    <source>
        <dbReference type="ARBA" id="ARBA00022737"/>
    </source>
</evidence>
<dbReference type="GO" id="GO:0008444">
    <property type="term" value="F:CDP-diacylglycerol-glycerol-3-phosphate 3-phosphatidyltransferase activity"/>
    <property type="evidence" value="ECO:0007669"/>
    <property type="project" value="UniProtKB-EC"/>
</dbReference>
<dbReference type="Proteomes" id="UP000613580">
    <property type="component" value="Unassembled WGS sequence"/>
</dbReference>
<dbReference type="PANTHER" id="PTHR12586">
    <property type="entry name" value="CDP-DIACYLGLYCEROL--SERINE O-PHOSPHATIDYLTRANSFERASE"/>
    <property type="match status" value="1"/>
</dbReference>
<evidence type="ECO:0000256" key="4">
    <source>
        <dbReference type="ARBA" id="ARBA00022679"/>
    </source>
</evidence>
<dbReference type="Gene3D" id="3.30.870.10">
    <property type="entry name" value="Endonuclease Chain A"/>
    <property type="match status" value="2"/>
</dbReference>
<evidence type="ECO:0000256" key="6">
    <source>
        <dbReference type="ARBA" id="ARBA00023098"/>
    </source>
</evidence>
<evidence type="ECO:0000256" key="1">
    <source>
        <dbReference type="ARBA" id="ARBA00005042"/>
    </source>
</evidence>
<dbReference type="GO" id="GO:0032049">
    <property type="term" value="P:cardiolipin biosynthetic process"/>
    <property type="evidence" value="ECO:0007669"/>
    <property type="project" value="InterPro"/>
</dbReference>
<gene>
    <name evidence="12" type="ORF">HMN09_01324400</name>
</gene>
<dbReference type="PANTHER" id="PTHR12586:SF1">
    <property type="entry name" value="CDP-DIACYLGLYCEROL--GLYCEROL-3-PHOSPHATE 3-PHOSPHATIDYLTRANSFERASE, MITOCHONDRIAL"/>
    <property type="match status" value="1"/>
</dbReference>
<organism evidence="12 13">
    <name type="scientific">Mycena chlorophos</name>
    <name type="common">Agaric fungus</name>
    <name type="synonym">Agaricus chlorophos</name>
    <dbReference type="NCBI Taxonomy" id="658473"/>
    <lineage>
        <taxon>Eukaryota</taxon>
        <taxon>Fungi</taxon>
        <taxon>Dikarya</taxon>
        <taxon>Basidiomycota</taxon>
        <taxon>Agaricomycotina</taxon>
        <taxon>Agaricomycetes</taxon>
        <taxon>Agaricomycetidae</taxon>
        <taxon>Agaricales</taxon>
        <taxon>Marasmiineae</taxon>
        <taxon>Mycenaceae</taxon>
        <taxon>Mycena</taxon>
    </lineage>
</organism>
<dbReference type="GO" id="GO:0005739">
    <property type="term" value="C:mitochondrion"/>
    <property type="evidence" value="ECO:0007669"/>
    <property type="project" value="UniProtKB-SubCell"/>
</dbReference>
<evidence type="ECO:0000256" key="7">
    <source>
        <dbReference type="ARBA" id="ARBA00023209"/>
    </source>
</evidence>
<dbReference type="EMBL" id="JACAZE010000028">
    <property type="protein sequence ID" value="KAF7289622.1"/>
    <property type="molecule type" value="Genomic_DNA"/>
</dbReference>
<dbReference type="CDD" id="cd09137">
    <property type="entry name" value="PLDc_PGS1_euk_2"/>
    <property type="match status" value="1"/>
</dbReference>
<dbReference type="PROSITE" id="PS50035">
    <property type="entry name" value="PLD"/>
    <property type="match status" value="1"/>
</dbReference>
<dbReference type="PIRSF" id="PIRSF000850">
    <property type="entry name" value="Phospholipase_D_PSS"/>
    <property type="match status" value="1"/>
</dbReference>
<evidence type="ECO:0000256" key="2">
    <source>
        <dbReference type="ARBA" id="ARBA00010682"/>
    </source>
</evidence>
<evidence type="ECO:0000259" key="11">
    <source>
        <dbReference type="PROSITE" id="PS50035"/>
    </source>
</evidence>
<keyword evidence="10" id="KW-0067">ATP-binding</keyword>
<comment type="catalytic activity">
    <reaction evidence="9 10">
        <text>a CDP-1,2-diacyl-sn-glycerol + sn-glycerol 3-phosphate = a 1,2-diacyl-sn-glycero-3-phospho-(1'-sn-glycero-3'-phosphate) + CMP + H(+)</text>
        <dbReference type="Rhea" id="RHEA:12593"/>
        <dbReference type="ChEBI" id="CHEBI:15378"/>
        <dbReference type="ChEBI" id="CHEBI:57597"/>
        <dbReference type="ChEBI" id="CHEBI:58332"/>
        <dbReference type="ChEBI" id="CHEBI:60110"/>
        <dbReference type="ChEBI" id="CHEBI:60377"/>
        <dbReference type="EC" id="2.7.8.5"/>
    </reaction>
</comment>
<keyword evidence="3 10" id="KW-0444">Lipid biosynthesis</keyword>
<comment type="caution">
    <text evidence="12">The sequence shown here is derived from an EMBL/GenBank/DDBJ whole genome shotgun (WGS) entry which is preliminary data.</text>
</comment>
<comment type="function">
    <text evidence="10">Functions in the biosynthesis of the anionic phospholipids phosphatidylglycerol and cardiolipin.</text>
</comment>
<keyword evidence="13" id="KW-1185">Reference proteome</keyword>
<dbReference type="SMART" id="SM00155">
    <property type="entry name" value="PLDc"/>
    <property type="match status" value="2"/>
</dbReference>
<dbReference type="CDD" id="cd09135">
    <property type="entry name" value="PLDc_PGS1_euk_1"/>
    <property type="match status" value="1"/>
</dbReference>
<evidence type="ECO:0000256" key="10">
    <source>
        <dbReference type="RuleBase" id="RU365024"/>
    </source>
</evidence>
<comment type="subcellular location">
    <subcellularLocation>
        <location evidence="10">Mitochondrion</location>
    </subcellularLocation>
</comment>
<keyword evidence="4 10" id="KW-0808">Transferase</keyword>
<keyword evidence="6 10" id="KW-0443">Lipid metabolism</keyword>
<evidence type="ECO:0000256" key="9">
    <source>
        <dbReference type="ARBA" id="ARBA00048586"/>
    </source>
</evidence>
<evidence type="ECO:0000313" key="13">
    <source>
        <dbReference type="Proteomes" id="UP000613580"/>
    </source>
</evidence>
<dbReference type="SUPFAM" id="SSF56024">
    <property type="entry name" value="Phospholipase D/nuclease"/>
    <property type="match status" value="1"/>
</dbReference>
<sequence length="501" mass="57565">MLSRPVMLLGRVPAPRLRLSAFRLRSQSSLASTIGDFTAKLHHPKFSVAARDVRILLKPTEFHDQLKEMIERAQTRIFISSLYLGSMESDLVVSLQRALERRPHLRLHMLFDFNRSTRPEPKSTAKLLAPLIAQFPERVHISFFRSPSLRGLMAKLVPPRFNEGWGTWHAKIYGVDNEVMISGANLNKSYFTDRQDRYIHFSASDQQRLSHYCFDFIRTVSNFSFRLLPPAKDSLPEHSVRTEEYNLRWPLPETHPHQIHGFAQTALTSLQESYRHLTSEPLDPGKFALYPLMQAGQFHIRDEEQTLHLLFEHLNSVQNSRALVDLTSGYFGLYEPYQKLVLESSNVDCRIVAASPRANGFYGSRGVSGRIPEGYTLLEQRFMNAVAAANRQNSVQLTEWEREGWTYHAKGIWVSDTDPDALPKLTIFGSTNLNSRSAHIDSELSFLMVAPEGREEAALRMRRKLFVERNYIRAWSKPWKGAERKVRLGTRFLAWLVGGML</sequence>
<comment type="pathway">
    <text evidence="1 10">Phospholipid metabolism; phosphatidylglycerol biosynthesis; phosphatidylglycerol from CDP-diacylglycerol: step 1/2.</text>
</comment>
<keyword evidence="10" id="KW-0496">Mitochondrion</keyword>
<dbReference type="AlphaFoldDB" id="A0A8H6VPT1"/>
<dbReference type="InterPro" id="IPR001736">
    <property type="entry name" value="PLipase_D/transphosphatidylase"/>
</dbReference>
<dbReference type="InterPro" id="IPR016270">
    <property type="entry name" value="PGS1"/>
</dbReference>
<evidence type="ECO:0000313" key="12">
    <source>
        <dbReference type="EMBL" id="KAF7289622.1"/>
    </source>
</evidence>
<evidence type="ECO:0000256" key="3">
    <source>
        <dbReference type="ARBA" id="ARBA00022516"/>
    </source>
</evidence>
<proteinExistence type="inferred from homology"/>
<keyword evidence="7 10" id="KW-0594">Phospholipid biosynthesis</keyword>
<keyword evidence="10" id="KW-0547">Nucleotide-binding</keyword>
<reference evidence="12" key="1">
    <citation type="submission" date="2020-05" db="EMBL/GenBank/DDBJ databases">
        <title>Mycena genomes resolve the evolution of fungal bioluminescence.</title>
        <authorList>
            <person name="Tsai I.J."/>
        </authorList>
    </citation>
    <scope>NUCLEOTIDE SEQUENCE</scope>
    <source>
        <strain evidence="12">110903Hualien_Pintung</strain>
    </source>
</reference>
<feature type="domain" description="PLD phosphodiesterase" evidence="11">
    <location>
        <begin position="169"/>
        <end position="190"/>
    </location>
</feature>
<evidence type="ECO:0000256" key="8">
    <source>
        <dbReference type="ARBA" id="ARBA00023264"/>
    </source>
</evidence>
<dbReference type="GO" id="GO:0005524">
    <property type="term" value="F:ATP binding"/>
    <property type="evidence" value="ECO:0007669"/>
    <property type="project" value="UniProtKB-KW"/>
</dbReference>
<accession>A0A8H6VPT1</accession>
<dbReference type="EC" id="2.7.8.5" evidence="10"/>
<protein>
    <recommendedName>
        <fullName evidence="10">CDP-diacylglycerol--glycerol-3-phosphate 3-phosphatidyltransferase</fullName>
        <ecNumber evidence="10">2.7.8.5</ecNumber>
    </recommendedName>
</protein>
<keyword evidence="8 10" id="KW-1208">Phospholipid metabolism</keyword>